<sequence>MRTLVLVDTHKPLAEFLRARRELLRPEDVGLQRGERRRVPGLRREEVAMLAGISSEYYLRLEQGRDQHPSDQVVDAIASALQLDEESRAHVAELARSRPERRPLRRRRPERVPDGVRMLVDTVNVPAFVMNRYRDVLAVNRLANVLEPTLIVGANRLVSLFTDEEARTSHPDWNQNTASVVAQLRADTGAEEDDPQFQALIGELSMKSERFRQLWARHDVSVTGSPSGIVHNRQVGDLTLHREKLAVVGSAGLVVVMYHAAPGTPDADKLALLSSLT</sequence>
<accession>A0ACD1E8T1</accession>
<dbReference type="Proteomes" id="UP000681794">
    <property type="component" value="Chromosome"/>
</dbReference>
<gene>
    <name evidence="1" type="ORF">KM842_09785</name>
</gene>
<name>A0ACD1E8T1_9MICO</name>
<protein>
    <submittedName>
        <fullName evidence="1">Helix-turn-helix transcriptional regulator</fullName>
    </submittedName>
</protein>
<evidence type="ECO:0000313" key="2">
    <source>
        <dbReference type="Proteomes" id="UP000681794"/>
    </source>
</evidence>
<dbReference type="EMBL" id="CP076544">
    <property type="protein sequence ID" value="QWS35179.1"/>
    <property type="molecule type" value="Genomic_DNA"/>
</dbReference>
<keyword evidence="2" id="KW-1185">Reference proteome</keyword>
<evidence type="ECO:0000313" key="1">
    <source>
        <dbReference type="EMBL" id="QWS35179.1"/>
    </source>
</evidence>
<organism evidence="1 2">
    <name type="scientific">Curtobacterium aetherium</name>
    <dbReference type="NCBI Taxonomy" id="2841594"/>
    <lineage>
        <taxon>Bacteria</taxon>
        <taxon>Bacillati</taxon>
        <taxon>Actinomycetota</taxon>
        <taxon>Actinomycetes</taxon>
        <taxon>Micrococcales</taxon>
        <taxon>Microbacteriaceae</taxon>
        <taxon>Curtobacterium</taxon>
    </lineage>
</organism>
<proteinExistence type="predicted"/>
<reference evidence="1" key="1">
    <citation type="submission" date="2021-06" db="EMBL/GenBank/DDBJ databases">
        <authorList>
            <person name="Ellington A.J."/>
            <person name="Bryan N.C."/>
            <person name="Christner B.C."/>
            <person name="Reisch C.R."/>
        </authorList>
    </citation>
    <scope>NUCLEOTIDE SEQUENCE</scope>
    <source>
        <strain evidence="1">L6-1</strain>
    </source>
</reference>